<evidence type="ECO:0000313" key="2">
    <source>
        <dbReference type="Proteomes" id="UP000193719"/>
    </source>
</evidence>
<organism evidence="1 2">
    <name type="scientific">Piromyces finnis</name>
    <dbReference type="NCBI Taxonomy" id="1754191"/>
    <lineage>
        <taxon>Eukaryota</taxon>
        <taxon>Fungi</taxon>
        <taxon>Fungi incertae sedis</taxon>
        <taxon>Chytridiomycota</taxon>
        <taxon>Chytridiomycota incertae sedis</taxon>
        <taxon>Neocallimastigomycetes</taxon>
        <taxon>Neocallimastigales</taxon>
        <taxon>Neocallimastigaceae</taxon>
        <taxon>Piromyces</taxon>
    </lineage>
</organism>
<reference evidence="1 2" key="2">
    <citation type="submission" date="2016-08" db="EMBL/GenBank/DDBJ databases">
        <title>Pervasive Adenine N6-methylation of Active Genes in Fungi.</title>
        <authorList>
            <consortium name="DOE Joint Genome Institute"/>
            <person name="Mondo S.J."/>
            <person name="Dannebaum R.O."/>
            <person name="Kuo R.C."/>
            <person name="Labutti K."/>
            <person name="Haridas S."/>
            <person name="Kuo A."/>
            <person name="Salamov A."/>
            <person name="Ahrendt S.R."/>
            <person name="Lipzen A."/>
            <person name="Sullivan W."/>
            <person name="Andreopoulos W.B."/>
            <person name="Clum A."/>
            <person name="Lindquist E."/>
            <person name="Daum C."/>
            <person name="Ramamoorthy G.K."/>
            <person name="Gryganskyi A."/>
            <person name="Culley D."/>
            <person name="Magnuson J.K."/>
            <person name="James T.Y."/>
            <person name="O'Malley M.A."/>
            <person name="Stajich J.E."/>
            <person name="Spatafora J.W."/>
            <person name="Visel A."/>
            <person name="Grigoriev I.V."/>
        </authorList>
    </citation>
    <scope>NUCLEOTIDE SEQUENCE [LARGE SCALE GENOMIC DNA]</scope>
    <source>
        <strain evidence="2">finn</strain>
    </source>
</reference>
<dbReference type="AlphaFoldDB" id="A0A1Y1VA90"/>
<accession>A0A1Y1VA90</accession>
<evidence type="ECO:0000313" key="1">
    <source>
        <dbReference type="EMBL" id="ORX51029.1"/>
    </source>
</evidence>
<protein>
    <submittedName>
        <fullName evidence="1">Uncharacterized protein</fullName>
    </submittedName>
</protein>
<proteinExistence type="predicted"/>
<sequence length="260" mass="31006">MLKKYLNVKVIFQKERINNENNNDIYVYPIIITSDKNELNNFITDFVAAVKSEDYMEIDLPTANQYDKSKNPDIDNYPNVSKDLINDFIEFCRNEQSYKSIFDDVKEDKLNSRIYKEIQISIDKTTSDDIGSLDHNPRYHLIVNNVKNDKVIRAITVKEVNSIYEHDESYSEKVLYYYNHITLYKDYNFQIDDFSNKIYKIAERKIDDARNINDKKRKEIKENPNGSAFYDDIYIPIEDEIRGYLKDKNIDHLTEQQIQR</sequence>
<name>A0A1Y1VA90_9FUNG</name>
<dbReference type="Proteomes" id="UP000193719">
    <property type="component" value="Unassembled WGS sequence"/>
</dbReference>
<comment type="caution">
    <text evidence="1">The sequence shown here is derived from an EMBL/GenBank/DDBJ whole genome shotgun (WGS) entry which is preliminary data.</text>
</comment>
<dbReference type="EMBL" id="MCFH01000019">
    <property type="protein sequence ID" value="ORX51029.1"/>
    <property type="molecule type" value="Genomic_DNA"/>
</dbReference>
<keyword evidence="2" id="KW-1185">Reference proteome</keyword>
<gene>
    <name evidence="1" type="ORF">BCR36DRAFT_369978</name>
</gene>
<reference evidence="1 2" key="1">
    <citation type="submission" date="2016-08" db="EMBL/GenBank/DDBJ databases">
        <title>Genomes of anaerobic fungi encode conserved fungal cellulosomes for biomass hydrolysis.</title>
        <authorList>
            <consortium name="DOE Joint Genome Institute"/>
            <person name="Haitjema C.H."/>
            <person name="Gilmore S.P."/>
            <person name="Henske J.K."/>
            <person name="Solomon K.V."/>
            <person name="De Groot R."/>
            <person name="Kuo A."/>
            <person name="Mondo S.J."/>
            <person name="Salamov A.A."/>
            <person name="Labutti K."/>
            <person name="Zhao Z."/>
            <person name="Chiniquy J."/>
            <person name="Barry K."/>
            <person name="Brewer H.M."/>
            <person name="Purvine S.O."/>
            <person name="Wright A.T."/>
            <person name="Boxma B."/>
            <person name="Van Alen T."/>
            <person name="Hackstein J.H."/>
            <person name="Baker S.E."/>
            <person name="Grigoriev I.V."/>
            <person name="O'Malley M.A."/>
        </authorList>
    </citation>
    <scope>NUCLEOTIDE SEQUENCE [LARGE SCALE GENOMIC DNA]</scope>
    <source>
        <strain evidence="2">finn</strain>
    </source>
</reference>